<name>A0A3D9SFC7_9BACL</name>
<dbReference type="InterPro" id="IPR011989">
    <property type="entry name" value="ARM-like"/>
</dbReference>
<dbReference type="Gene3D" id="1.25.10.10">
    <property type="entry name" value="Leucine-rich Repeat Variant"/>
    <property type="match status" value="1"/>
</dbReference>
<evidence type="ECO:0000313" key="3">
    <source>
        <dbReference type="Proteomes" id="UP000256304"/>
    </source>
</evidence>
<dbReference type="Pfam" id="PF01476">
    <property type="entry name" value="LysM"/>
    <property type="match status" value="2"/>
</dbReference>
<dbReference type="SUPFAM" id="SSF48371">
    <property type="entry name" value="ARM repeat"/>
    <property type="match status" value="1"/>
</dbReference>
<sequence>MSVYVVQIDDSLGSIASRFRTTVPKLLDVNVICDPKVIFVGQPILVPDAGFEYQRAGGYPYYIVQFGDTLSCLAAQFHQTEAGLAAANQLQPGNPPVMDSELVVGFTRPDPAQLAASWRKTAADASCDFNSMQQHGIYYIGSYQWETIGESAVPYLLPFLKDSCAMVRYYAVLSLGRIATGPGVQAALQGALQDSDPSVAELAAYALARAQLVPGSTKRLHITTSDQQLYKEPSGTSSSTLVPKGSEVISLRWNIPSGTNEEGPRGGLEYYDQVQVRSTGQIGYFGRVGFNDSQLI</sequence>
<protein>
    <submittedName>
        <fullName evidence="2">LysM domain-containing protein</fullName>
    </submittedName>
</protein>
<organism evidence="2 3">
    <name type="scientific">Paenibacillus taihuensis</name>
    <dbReference type="NCBI Taxonomy" id="1156355"/>
    <lineage>
        <taxon>Bacteria</taxon>
        <taxon>Bacillati</taxon>
        <taxon>Bacillota</taxon>
        <taxon>Bacilli</taxon>
        <taxon>Bacillales</taxon>
        <taxon>Paenibacillaceae</taxon>
        <taxon>Paenibacillus</taxon>
    </lineage>
</organism>
<evidence type="ECO:0000259" key="1">
    <source>
        <dbReference type="PROSITE" id="PS51782"/>
    </source>
</evidence>
<gene>
    <name evidence="2" type="ORF">A8990_101402</name>
</gene>
<reference evidence="2 3" key="1">
    <citation type="submission" date="2018-08" db="EMBL/GenBank/DDBJ databases">
        <title>Genomic Encyclopedia of Type Strains, Phase III (KMG-III): the genomes of soil and plant-associated and newly described type strains.</title>
        <authorList>
            <person name="Whitman W."/>
        </authorList>
    </citation>
    <scope>NUCLEOTIDE SEQUENCE [LARGE SCALE GENOMIC DNA]</scope>
    <source>
        <strain evidence="2 3">CGMCC 1.10966</strain>
    </source>
</reference>
<keyword evidence="3" id="KW-1185">Reference proteome</keyword>
<dbReference type="AlphaFoldDB" id="A0A3D9SFC7"/>
<dbReference type="Pfam" id="PF13646">
    <property type="entry name" value="HEAT_2"/>
    <property type="match status" value="1"/>
</dbReference>
<accession>A0A3D9SFC7</accession>
<dbReference type="PROSITE" id="PS51782">
    <property type="entry name" value="LYSM"/>
    <property type="match status" value="2"/>
</dbReference>
<evidence type="ECO:0000313" key="2">
    <source>
        <dbReference type="EMBL" id="REE94606.1"/>
    </source>
</evidence>
<comment type="caution">
    <text evidence="2">The sequence shown here is derived from an EMBL/GenBank/DDBJ whole genome shotgun (WGS) entry which is preliminary data.</text>
</comment>
<dbReference type="SUPFAM" id="SSF54106">
    <property type="entry name" value="LysM domain"/>
    <property type="match status" value="1"/>
</dbReference>
<dbReference type="InterPro" id="IPR018392">
    <property type="entry name" value="LysM"/>
</dbReference>
<dbReference type="OrthoDB" id="308800at2"/>
<dbReference type="RefSeq" id="WP_116187308.1">
    <property type="nucleotide sequence ID" value="NZ_QTTN01000001.1"/>
</dbReference>
<proteinExistence type="predicted"/>
<feature type="domain" description="LysM" evidence="1">
    <location>
        <begin position="2"/>
        <end position="46"/>
    </location>
</feature>
<dbReference type="InterPro" id="IPR016024">
    <property type="entry name" value="ARM-type_fold"/>
</dbReference>
<dbReference type="SMART" id="SM00257">
    <property type="entry name" value="LysM"/>
    <property type="match status" value="2"/>
</dbReference>
<dbReference type="InterPro" id="IPR036779">
    <property type="entry name" value="LysM_dom_sf"/>
</dbReference>
<feature type="domain" description="LysM" evidence="1">
    <location>
        <begin position="60"/>
        <end position="104"/>
    </location>
</feature>
<dbReference type="Gene3D" id="3.10.350.10">
    <property type="entry name" value="LysM domain"/>
    <property type="match status" value="1"/>
</dbReference>
<dbReference type="CDD" id="cd00118">
    <property type="entry name" value="LysM"/>
    <property type="match status" value="2"/>
</dbReference>
<dbReference type="Proteomes" id="UP000256304">
    <property type="component" value="Unassembled WGS sequence"/>
</dbReference>
<dbReference type="EMBL" id="QTTN01000001">
    <property type="protein sequence ID" value="REE94606.1"/>
    <property type="molecule type" value="Genomic_DNA"/>
</dbReference>